<dbReference type="RefSeq" id="WP_062406382.1">
    <property type="nucleotide sequence ID" value="NZ_CP013652.1"/>
</dbReference>
<dbReference type="PANTHER" id="PTHR30136:SF35">
    <property type="entry name" value="HTH-TYPE TRANSCRIPTIONAL REGULATOR RV1719"/>
    <property type="match status" value="1"/>
</dbReference>
<dbReference type="STRING" id="162209.IJ22_00800"/>
<evidence type="ECO:0000256" key="2">
    <source>
        <dbReference type="ARBA" id="ARBA00023125"/>
    </source>
</evidence>
<keyword evidence="3" id="KW-0804">Transcription</keyword>
<evidence type="ECO:0000256" key="4">
    <source>
        <dbReference type="ARBA" id="ARBA00058938"/>
    </source>
</evidence>
<dbReference type="SUPFAM" id="SSF46785">
    <property type="entry name" value="Winged helix' DNA-binding domain"/>
    <property type="match status" value="1"/>
</dbReference>
<dbReference type="InterPro" id="IPR036388">
    <property type="entry name" value="WH-like_DNA-bd_sf"/>
</dbReference>
<dbReference type="Proteomes" id="UP000061660">
    <property type="component" value="Chromosome"/>
</dbReference>
<evidence type="ECO:0000256" key="3">
    <source>
        <dbReference type="ARBA" id="ARBA00023163"/>
    </source>
</evidence>
<evidence type="ECO:0000313" key="9">
    <source>
        <dbReference type="Proteomes" id="UP000061660"/>
    </source>
</evidence>
<dbReference type="PROSITE" id="PS51077">
    <property type="entry name" value="HTH_ICLR"/>
    <property type="match status" value="1"/>
</dbReference>
<keyword evidence="1" id="KW-0805">Transcription regulation</keyword>
<protein>
    <recommendedName>
        <fullName evidence="5">Glycerol operon regulatory protein</fullName>
    </recommendedName>
</protein>
<reference evidence="9" key="1">
    <citation type="submission" date="2015-12" db="EMBL/GenBank/DDBJ databases">
        <title>Complete genome sequences of two moderately thermophilic Paenibacillus species.</title>
        <authorList>
            <person name="Butler R.III."/>
            <person name="Wang J."/>
            <person name="Stark B.C."/>
            <person name="Pombert J.-F."/>
        </authorList>
    </citation>
    <scope>NUCLEOTIDE SEQUENCE [LARGE SCALE GENOMIC DNA]</scope>
    <source>
        <strain evidence="9">32O-Y</strain>
    </source>
</reference>
<dbReference type="InterPro" id="IPR011991">
    <property type="entry name" value="ArsR-like_HTH"/>
</dbReference>
<dbReference type="FunFam" id="1.10.10.10:FF:000056">
    <property type="entry name" value="IclR family transcriptional regulator"/>
    <property type="match status" value="1"/>
</dbReference>
<feature type="domain" description="HTH iclR-type" evidence="6">
    <location>
        <begin position="11"/>
        <end position="73"/>
    </location>
</feature>
<keyword evidence="2" id="KW-0238">DNA-binding</keyword>
<dbReference type="CDD" id="cd00090">
    <property type="entry name" value="HTH_ARSR"/>
    <property type="match status" value="1"/>
</dbReference>
<keyword evidence="9" id="KW-1185">Reference proteome</keyword>
<dbReference type="SUPFAM" id="SSF55781">
    <property type="entry name" value="GAF domain-like"/>
    <property type="match status" value="1"/>
</dbReference>
<sequence length="260" mass="29111">MDHSNHNDYVLSSVKNALRILNSFSLDEPEKKVTDLAKSLGLGKSTVSRLLSTLASEGFVTKDHETQKYRLGLSILNLNTIVTSNLEVERESLPVLHKLVDDIQETCHIAVLDGTDVIYIKKVECKHPIQILTHIGRRNPAYCTSSGRVLLAYQDEQVVRRILGGELKAYTTKTNTDPETILNLIKKAREQGYTVSVEELREGVTSISAPIRDYTNQVVNTLTVIGPTHRMNPANLKGYIHKIISAANEISVRLGYRKRH</sequence>
<evidence type="ECO:0000256" key="5">
    <source>
        <dbReference type="ARBA" id="ARBA00070406"/>
    </source>
</evidence>
<dbReference type="InterPro" id="IPR050707">
    <property type="entry name" value="HTH_MetabolicPath_Reg"/>
</dbReference>
<evidence type="ECO:0000313" key="8">
    <source>
        <dbReference type="EMBL" id="ALS20472.1"/>
    </source>
</evidence>
<dbReference type="PROSITE" id="PS51078">
    <property type="entry name" value="ICLR_ED"/>
    <property type="match status" value="1"/>
</dbReference>
<feature type="domain" description="IclR-ED" evidence="7">
    <location>
        <begin position="74"/>
        <end position="256"/>
    </location>
</feature>
<dbReference type="InterPro" id="IPR005471">
    <property type="entry name" value="Tscrpt_reg_IclR_N"/>
</dbReference>
<dbReference type="InterPro" id="IPR014757">
    <property type="entry name" value="Tscrpt_reg_IclR_C"/>
</dbReference>
<dbReference type="PATRIC" id="fig|162209.4.peg.76"/>
<dbReference type="Pfam" id="PF01614">
    <property type="entry name" value="IclR_C"/>
    <property type="match status" value="1"/>
</dbReference>
<dbReference type="Gene3D" id="1.10.10.10">
    <property type="entry name" value="Winged helix-like DNA-binding domain superfamily/Winged helix DNA-binding domain"/>
    <property type="match status" value="1"/>
</dbReference>
<name>A0A0U2U2C7_9BACL</name>
<dbReference type="AlphaFoldDB" id="A0A0U2U2C7"/>
<dbReference type="InterPro" id="IPR029016">
    <property type="entry name" value="GAF-like_dom_sf"/>
</dbReference>
<evidence type="ECO:0000256" key="1">
    <source>
        <dbReference type="ARBA" id="ARBA00023015"/>
    </source>
</evidence>
<dbReference type="OrthoDB" id="9791752at2"/>
<evidence type="ECO:0000259" key="6">
    <source>
        <dbReference type="PROSITE" id="PS51077"/>
    </source>
</evidence>
<evidence type="ECO:0000259" key="7">
    <source>
        <dbReference type="PROSITE" id="PS51078"/>
    </source>
</evidence>
<dbReference type="GO" id="GO:0003677">
    <property type="term" value="F:DNA binding"/>
    <property type="evidence" value="ECO:0007669"/>
    <property type="project" value="UniProtKB-KW"/>
</dbReference>
<dbReference type="GO" id="GO:0003700">
    <property type="term" value="F:DNA-binding transcription factor activity"/>
    <property type="evidence" value="ECO:0007669"/>
    <property type="project" value="TreeGrafter"/>
</dbReference>
<dbReference type="KEGG" id="pnp:IJ22_00800"/>
<dbReference type="Pfam" id="PF09339">
    <property type="entry name" value="HTH_IclR"/>
    <property type="match status" value="1"/>
</dbReference>
<dbReference type="SMART" id="SM00346">
    <property type="entry name" value="HTH_ICLR"/>
    <property type="match status" value="1"/>
</dbReference>
<proteinExistence type="predicted"/>
<dbReference type="Gene3D" id="3.30.450.40">
    <property type="match status" value="1"/>
</dbReference>
<dbReference type="EMBL" id="CP013652">
    <property type="protein sequence ID" value="ALS20472.1"/>
    <property type="molecule type" value="Genomic_DNA"/>
</dbReference>
<dbReference type="PANTHER" id="PTHR30136">
    <property type="entry name" value="HELIX-TURN-HELIX TRANSCRIPTIONAL REGULATOR, ICLR FAMILY"/>
    <property type="match status" value="1"/>
</dbReference>
<dbReference type="GO" id="GO:0045892">
    <property type="term" value="P:negative regulation of DNA-templated transcription"/>
    <property type="evidence" value="ECO:0007669"/>
    <property type="project" value="UniProtKB-ARBA"/>
</dbReference>
<accession>A0A0U2U2C7</accession>
<dbReference type="InterPro" id="IPR036390">
    <property type="entry name" value="WH_DNA-bd_sf"/>
</dbReference>
<comment type="function">
    <text evidence="4">May be an activator protein for the gylABX operon.</text>
</comment>
<gene>
    <name evidence="8" type="ORF">IJ22_00800</name>
</gene>
<organism evidence="8 9">
    <name type="scientific">Paenibacillus naphthalenovorans</name>
    <dbReference type="NCBI Taxonomy" id="162209"/>
    <lineage>
        <taxon>Bacteria</taxon>
        <taxon>Bacillati</taxon>
        <taxon>Bacillota</taxon>
        <taxon>Bacilli</taxon>
        <taxon>Bacillales</taxon>
        <taxon>Paenibacillaceae</taxon>
        <taxon>Paenibacillus</taxon>
    </lineage>
</organism>
<reference evidence="8 9" key="2">
    <citation type="journal article" date="2016" name="Genome Announc.">
        <title>Complete Genome Sequences of Two Interactive Moderate Thermophiles, Paenibacillus napthalenovorans 32O-Y and Paenibacillus sp. 32O-W.</title>
        <authorList>
            <person name="Butler R.R.III."/>
            <person name="Wang J."/>
            <person name="Stark B.C."/>
            <person name="Pombert J.F."/>
        </authorList>
    </citation>
    <scope>NUCLEOTIDE SEQUENCE [LARGE SCALE GENOMIC DNA]</scope>
    <source>
        <strain evidence="8 9">32O-Y</strain>
    </source>
</reference>